<comment type="function">
    <text evidence="5">Converts proline to delta-1-pyrroline-5-carboxylate.</text>
</comment>
<dbReference type="Gene3D" id="3.20.20.220">
    <property type="match status" value="1"/>
</dbReference>
<evidence type="ECO:0000256" key="6">
    <source>
        <dbReference type="SAM" id="MobiDB-lite"/>
    </source>
</evidence>
<dbReference type="Proteomes" id="UP000054270">
    <property type="component" value="Unassembled WGS sequence"/>
</dbReference>
<evidence type="ECO:0000313" key="8">
    <source>
        <dbReference type="EMBL" id="KJA21919.1"/>
    </source>
</evidence>
<evidence type="ECO:0000256" key="1">
    <source>
        <dbReference type="ARBA" id="ARBA00005869"/>
    </source>
</evidence>
<evidence type="ECO:0000313" key="9">
    <source>
        <dbReference type="Proteomes" id="UP000054270"/>
    </source>
</evidence>
<keyword evidence="5" id="KW-0274">FAD</keyword>
<dbReference type="STRING" id="945553.A0A0D2NSR2"/>
<sequence>MLRQSLKSTISSALRRPYHPRFISDKVGTTSRANWTRRAVAGVTLVAASALTTTIYADSDVDPKTRPTLGSQVRAYFVYSMCSIPALVDASPKLLSMTSAVPGLKQITEAFVRVTFFDQFVGADTAEEAIPLLRSLRAAKKGVLFAYSVEVDQKEATGASTFSSSTDNTANSFSSPNHPPAENYFPYERILKEILHCIDIAADFEEGIAGKSVHESEPHGGRTWVAVKTTALVPDAHALIALSSRITESRKSLPKSSKHAVVPFPGSARIDDLDSILHPSNANNSDDRIPLTTADIHQIQRLYADLSKICAHAREKGVKIIVDAEYSWYQPAIDALTMALMREFNSRGTARGSEKVQPLIYSTHQCYLRRTPAQLALAIEDSRTYNYALGVKLVRGAYHPHELDAHSAASAARPSPSISPDAEPPVWREKRDTDYTYNECVRMLFGAIREDVHGSGAVDAAAAAKPADAAPRGWSSWVWGAGAQVAPAYASPTASSTPRIGVLFGTHNWDSCALILKELVRNGLAIDDPQVEGGIKVSGAAMDRVSIGQLYGMCDDLTEWVTSRISSSTPFVIKYVPYGALEETMPYLSRRAIENKSVLGGGAAKHERERAAQEIWKRIFG</sequence>
<evidence type="ECO:0000256" key="2">
    <source>
        <dbReference type="ARBA" id="ARBA00012695"/>
    </source>
</evidence>
<dbReference type="InterPro" id="IPR029041">
    <property type="entry name" value="FAD-linked_oxidoreductase-like"/>
</dbReference>
<dbReference type="OrthoDB" id="5464at2759"/>
<protein>
    <recommendedName>
        <fullName evidence="2 5">Proline dehydrogenase</fullName>
        <ecNumber evidence="2 5">1.5.5.2</ecNumber>
    </recommendedName>
</protein>
<gene>
    <name evidence="8" type="ORF">HYPSUDRAFT_202614</name>
</gene>
<reference evidence="9" key="1">
    <citation type="submission" date="2014-04" db="EMBL/GenBank/DDBJ databases">
        <title>Evolutionary Origins and Diversification of the Mycorrhizal Mutualists.</title>
        <authorList>
            <consortium name="DOE Joint Genome Institute"/>
            <consortium name="Mycorrhizal Genomics Consortium"/>
            <person name="Kohler A."/>
            <person name="Kuo A."/>
            <person name="Nagy L.G."/>
            <person name="Floudas D."/>
            <person name="Copeland A."/>
            <person name="Barry K.W."/>
            <person name="Cichocki N."/>
            <person name="Veneault-Fourrey C."/>
            <person name="LaButti K."/>
            <person name="Lindquist E.A."/>
            <person name="Lipzen A."/>
            <person name="Lundell T."/>
            <person name="Morin E."/>
            <person name="Murat C."/>
            <person name="Riley R."/>
            <person name="Ohm R."/>
            <person name="Sun H."/>
            <person name="Tunlid A."/>
            <person name="Henrissat B."/>
            <person name="Grigoriev I.V."/>
            <person name="Hibbett D.S."/>
            <person name="Martin F."/>
        </authorList>
    </citation>
    <scope>NUCLEOTIDE SEQUENCE [LARGE SCALE GENOMIC DNA]</scope>
    <source>
        <strain evidence="9">FD-334 SS-4</strain>
    </source>
</reference>
<evidence type="ECO:0000259" key="7">
    <source>
        <dbReference type="Pfam" id="PF01619"/>
    </source>
</evidence>
<keyword evidence="9" id="KW-1185">Reference proteome</keyword>
<keyword evidence="3 5" id="KW-0560">Oxidoreductase</keyword>
<comment type="similarity">
    <text evidence="1 5">Belongs to the proline oxidase family.</text>
</comment>
<comment type="catalytic activity">
    <reaction evidence="5">
        <text>L-proline + a quinone = (S)-1-pyrroline-5-carboxylate + a quinol + H(+)</text>
        <dbReference type="Rhea" id="RHEA:23784"/>
        <dbReference type="ChEBI" id="CHEBI:15378"/>
        <dbReference type="ChEBI" id="CHEBI:17388"/>
        <dbReference type="ChEBI" id="CHEBI:24646"/>
        <dbReference type="ChEBI" id="CHEBI:60039"/>
        <dbReference type="ChEBI" id="CHEBI:132124"/>
        <dbReference type="EC" id="1.5.5.2"/>
    </reaction>
</comment>
<dbReference type="PANTHER" id="PTHR13914">
    <property type="entry name" value="PROLINE OXIDASE"/>
    <property type="match status" value="1"/>
</dbReference>
<feature type="region of interest" description="Disordered" evidence="6">
    <location>
        <begin position="405"/>
        <end position="429"/>
    </location>
</feature>
<proteinExistence type="inferred from homology"/>
<evidence type="ECO:0000256" key="3">
    <source>
        <dbReference type="ARBA" id="ARBA00023002"/>
    </source>
</evidence>
<dbReference type="EMBL" id="KN817554">
    <property type="protein sequence ID" value="KJA21919.1"/>
    <property type="molecule type" value="Genomic_DNA"/>
</dbReference>
<keyword evidence="4 5" id="KW-0642">Proline metabolism</keyword>
<dbReference type="GO" id="GO:0004657">
    <property type="term" value="F:proline dehydrogenase activity"/>
    <property type="evidence" value="ECO:0007669"/>
    <property type="project" value="UniProtKB-EC"/>
</dbReference>
<accession>A0A0D2NSR2</accession>
<dbReference type="GO" id="GO:0005739">
    <property type="term" value="C:mitochondrion"/>
    <property type="evidence" value="ECO:0007669"/>
    <property type="project" value="TreeGrafter"/>
</dbReference>
<dbReference type="GO" id="GO:0010133">
    <property type="term" value="P:L-proline catabolic process to L-glutamate"/>
    <property type="evidence" value="ECO:0007669"/>
    <property type="project" value="TreeGrafter"/>
</dbReference>
<keyword evidence="5" id="KW-0285">Flavoprotein</keyword>
<name>A0A0D2NSR2_HYPSF</name>
<organism evidence="8 9">
    <name type="scientific">Hypholoma sublateritium (strain FD-334 SS-4)</name>
    <dbReference type="NCBI Taxonomy" id="945553"/>
    <lineage>
        <taxon>Eukaryota</taxon>
        <taxon>Fungi</taxon>
        <taxon>Dikarya</taxon>
        <taxon>Basidiomycota</taxon>
        <taxon>Agaricomycotina</taxon>
        <taxon>Agaricomycetes</taxon>
        <taxon>Agaricomycetidae</taxon>
        <taxon>Agaricales</taxon>
        <taxon>Agaricineae</taxon>
        <taxon>Strophariaceae</taxon>
        <taxon>Hypholoma</taxon>
    </lineage>
</organism>
<dbReference type="Pfam" id="PF01619">
    <property type="entry name" value="Pro_dh"/>
    <property type="match status" value="1"/>
</dbReference>
<dbReference type="PANTHER" id="PTHR13914:SF0">
    <property type="entry name" value="PROLINE DEHYDROGENASE 1, MITOCHONDRIAL"/>
    <property type="match status" value="1"/>
</dbReference>
<feature type="compositionally biased region" description="Low complexity" evidence="6">
    <location>
        <begin position="406"/>
        <end position="421"/>
    </location>
</feature>
<evidence type="ECO:0000256" key="5">
    <source>
        <dbReference type="RuleBase" id="RU364054"/>
    </source>
</evidence>
<dbReference type="EC" id="1.5.5.2" evidence="2 5"/>
<dbReference type="InterPro" id="IPR002872">
    <property type="entry name" value="Proline_DH_dom"/>
</dbReference>
<dbReference type="OMA" id="WMQDAAD"/>
<dbReference type="GO" id="GO:0071949">
    <property type="term" value="F:FAD binding"/>
    <property type="evidence" value="ECO:0007669"/>
    <property type="project" value="TreeGrafter"/>
</dbReference>
<evidence type="ECO:0000256" key="4">
    <source>
        <dbReference type="ARBA" id="ARBA00023062"/>
    </source>
</evidence>
<dbReference type="SUPFAM" id="SSF51730">
    <property type="entry name" value="FAD-linked oxidoreductase"/>
    <property type="match status" value="1"/>
</dbReference>
<comment type="cofactor">
    <cofactor evidence="5">
        <name>FAD</name>
        <dbReference type="ChEBI" id="CHEBI:57692"/>
    </cofactor>
</comment>
<dbReference type="InterPro" id="IPR015659">
    <property type="entry name" value="Proline_oxidase"/>
</dbReference>
<feature type="domain" description="Proline dehydrogenase" evidence="7">
    <location>
        <begin position="264"/>
        <end position="598"/>
    </location>
</feature>
<dbReference type="AlphaFoldDB" id="A0A0D2NSR2"/>